<dbReference type="Gene3D" id="1.10.357.10">
    <property type="entry name" value="Tetracycline Repressor, domain 2"/>
    <property type="match status" value="1"/>
</dbReference>
<dbReference type="PANTHER" id="PTHR21427:SF19">
    <property type="entry name" value="UBIQUINONE BIOSYNTHESIS PROTEIN COQ9, MITOCHONDRIAL"/>
    <property type="match status" value="1"/>
</dbReference>
<name>A0A3B0SMC8_9ZZZZ</name>
<keyword evidence="7" id="KW-0496">Mitochondrion</keyword>
<evidence type="ECO:0000259" key="9">
    <source>
        <dbReference type="Pfam" id="PF08511"/>
    </source>
</evidence>
<comment type="similarity">
    <text evidence="3">Belongs to the COQ9 family.</text>
</comment>
<gene>
    <name evidence="10" type="ORF">MNBD_ALPHA02-1344</name>
</gene>
<dbReference type="InterPro" id="IPR013718">
    <property type="entry name" value="COQ9_C"/>
</dbReference>
<dbReference type="AlphaFoldDB" id="A0A3B0SMC8"/>
<comment type="subcellular location">
    <subcellularLocation>
        <location evidence="1">Mitochondrion</location>
    </subcellularLocation>
</comment>
<comment type="function">
    <text evidence="8">Membrane-associated protein that warps the membrane surface to access and bind aromatic isoprenes with high specificity, including ubiquinone (CoQ) isoprene intermediates and presents them directly to COQ7, therefore facilitating the COQ7-mediated hydroxylase step. Participates in the biosynthesis of coenzyme Q, also named ubiquinone, an essential lipid-soluble electron transporter for aerobic cellular respiration.</text>
</comment>
<evidence type="ECO:0000256" key="5">
    <source>
        <dbReference type="ARBA" id="ARBA00022946"/>
    </source>
</evidence>
<evidence type="ECO:0000313" key="10">
    <source>
        <dbReference type="EMBL" id="VAV96025.1"/>
    </source>
</evidence>
<evidence type="ECO:0000256" key="4">
    <source>
        <dbReference type="ARBA" id="ARBA00022688"/>
    </source>
</evidence>
<dbReference type="NCBIfam" id="TIGR02396">
    <property type="entry name" value="diverge_rpsU"/>
    <property type="match status" value="1"/>
</dbReference>
<proteinExistence type="inferred from homology"/>
<dbReference type="GO" id="GO:0006744">
    <property type="term" value="P:ubiquinone biosynthetic process"/>
    <property type="evidence" value="ECO:0007669"/>
    <property type="project" value="UniProtKB-KW"/>
</dbReference>
<evidence type="ECO:0000256" key="6">
    <source>
        <dbReference type="ARBA" id="ARBA00023121"/>
    </source>
</evidence>
<dbReference type="Pfam" id="PF08511">
    <property type="entry name" value="COQ9"/>
    <property type="match status" value="1"/>
</dbReference>
<protein>
    <recommendedName>
        <fullName evidence="9">COQ9 C-terminal domain-containing protein</fullName>
    </recommendedName>
</protein>
<feature type="domain" description="COQ9 C-terminal" evidence="9">
    <location>
        <begin position="123"/>
        <end position="191"/>
    </location>
</feature>
<evidence type="ECO:0000256" key="8">
    <source>
        <dbReference type="ARBA" id="ARBA00058104"/>
    </source>
</evidence>
<reference evidence="10" key="1">
    <citation type="submission" date="2018-06" db="EMBL/GenBank/DDBJ databases">
        <authorList>
            <person name="Zhirakovskaya E."/>
        </authorList>
    </citation>
    <scope>NUCLEOTIDE SEQUENCE</scope>
</reference>
<accession>A0A3B0SMC8</accession>
<evidence type="ECO:0000256" key="7">
    <source>
        <dbReference type="ARBA" id="ARBA00023128"/>
    </source>
</evidence>
<evidence type="ECO:0000256" key="2">
    <source>
        <dbReference type="ARBA" id="ARBA00004749"/>
    </source>
</evidence>
<evidence type="ECO:0000256" key="1">
    <source>
        <dbReference type="ARBA" id="ARBA00004173"/>
    </source>
</evidence>
<keyword evidence="5" id="KW-0809">Transit peptide</keyword>
<dbReference type="PANTHER" id="PTHR21427">
    <property type="entry name" value="UBIQUINONE BIOSYNTHESIS PROTEIN COQ9, MITOCHONDRIAL"/>
    <property type="match status" value="1"/>
</dbReference>
<comment type="pathway">
    <text evidence="2">Cofactor biosynthesis; ubiquinone biosynthesis.</text>
</comment>
<dbReference type="EMBL" id="UOED01000106">
    <property type="protein sequence ID" value="VAV96025.1"/>
    <property type="molecule type" value="Genomic_DNA"/>
</dbReference>
<dbReference type="GO" id="GO:0005743">
    <property type="term" value="C:mitochondrial inner membrane"/>
    <property type="evidence" value="ECO:0007669"/>
    <property type="project" value="TreeGrafter"/>
</dbReference>
<evidence type="ECO:0000256" key="3">
    <source>
        <dbReference type="ARBA" id="ARBA00010766"/>
    </source>
</evidence>
<dbReference type="InterPro" id="IPR012762">
    <property type="entry name" value="Ubiq_biosynth_COQ9"/>
</dbReference>
<organism evidence="10">
    <name type="scientific">hydrothermal vent metagenome</name>
    <dbReference type="NCBI Taxonomy" id="652676"/>
    <lineage>
        <taxon>unclassified sequences</taxon>
        <taxon>metagenomes</taxon>
        <taxon>ecological metagenomes</taxon>
    </lineage>
</organism>
<keyword evidence="4" id="KW-0831">Ubiquinone biosynthesis</keyword>
<keyword evidence="6" id="KW-0446">Lipid-binding</keyword>
<sequence length="218" mass="24511">MDKPDTDIPDELRGPLLQAALPHVPFDGWTDRTMASAAEDLGIDPGLAHLAFPGGPGDMIELLAGEQDQKMVAACTEGTLAPLKIREKITLLVRSRIEAEQEIREAARRAVTFLALPINSALGLKILYHTVDLMWKTIHDPSTDFNFYTKRMTLSAVYSATLLYWLNDESAEYAETWAFLDRRIENVMQFEKGKARVRKLTAKMPDLWRMAGKMKYGA</sequence>
<dbReference type="GO" id="GO:0008289">
    <property type="term" value="F:lipid binding"/>
    <property type="evidence" value="ECO:0007669"/>
    <property type="project" value="UniProtKB-KW"/>
</dbReference>